<reference evidence="2 3" key="1">
    <citation type="submission" date="2018-06" db="EMBL/GenBank/DDBJ databases">
        <authorList>
            <consortium name="Pathogen Informatics"/>
            <person name="Doyle S."/>
        </authorList>
    </citation>
    <scope>NUCLEOTIDE SEQUENCE [LARGE SCALE GENOMIC DNA]</scope>
    <source>
        <strain evidence="2 3">NCTC13315</strain>
    </source>
</reference>
<evidence type="ECO:0000313" key="2">
    <source>
        <dbReference type="EMBL" id="STX28143.1"/>
    </source>
</evidence>
<gene>
    <name evidence="2" type="ORF">NCTC13315_00667</name>
</gene>
<sequence length="120" mass="13314">MSNYSAASQRFSLFQKNTTSTAEKGQASVKTEAIGKEIVQEGRAEMTRFLGALDKFLTINNNSNNKQARSILSETNRGIETIVTKGPEFNAEKELQAQANEQNNEHLTESQDVTPSYSRP</sequence>
<dbReference type="Proteomes" id="UP000254968">
    <property type="component" value="Unassembled WGS sequence"/>
</dbReference>
<feature type="compositionally biased region" description="Polar residues" evidence="1">
    <location>
        <begin position="1"/>
        <end position="23"/>
    </location>
</feature>
<organism evidence="2 3">
    <name type="scientific">Legionella beliardensis</name>
    <dbReference type="NCBI Taxonomy" id="91822"/>
    <lineage>
        <taxon>Bacteria</taxon>
        <taxon>Pseudomonadati</taxon>
        <taxon>Pseudomonadota</taxon>
        <taxon>Gammaproteobacteria</taxon>
        <taxon>Legionellales</taxon>
        <taxon>Legionellaceae</taxon>
        <taxon>Legionella</taxon>
    </lineage>
</organism>
<proteinExistence type="predicted"/>
<accession>A0A378HZH4</accession>
<feature type="compositionally biased region" description="Polar residues" evidence="1">
    <location>
        <begin position="110"/>
        <end position="120"/>
    </location>
</feature>
<evidence type="ECO:0000256" key="1">
    <source>
        <dbReference type="SAM" id="MobiDB-lite"/>
    </source>
</evidence>
<name>A0A378HZH4_9GAMM</name>
<evidence type="ECO:0000313" key="3">
    <source>
        <dbReference type="Proteomes" id="UP000254968"/>
    </source>
</evidence>
<dbReference type="AlphaFoldDB" id="A0A378HZH4"/>
<protein>
    <submittedName>
        <fullName evidence="2">Uncharacterized protein</fullName>
    </submittedName>
</protein>
<feature type="region of interest" description="Disordered" evidence="1">
    <location>
        <begin position="98"/>
        <end position="120"/>
    </location>
</feature>
<keyword evidence="3" id="KW-1185">Reference proteome</keyword>
<feature type="region of interest" description="Disordered" evidence="1">
    <location>
        <begin position="1"/>
        <end position="26"/>
    </location>
</feature>
<dbReference type="EMBL" id="UGNV01000001">
    <property type="protein sequence ID" value="STX28143.1"/>
    <property type="molecule type" value="Genomic_DNA"/>
</dbReference>
<dbReference type="RefSeq" id="WP_115301913.1">
    <property type="nucleotide sequence ID" value="NZ_CAAAHO010000008.1"/>
</dbReference>